<evidence type="ECO:0000256" key="1">
    <source>
        <dbReference type="SAM" id="Phobius"/>
    </source>
</evidence>
<dbReference type="AlphaFoldDB" id="A0AAV4NXS6"/>
<proteinExistence type="predicted"/>
<keyword evidence="3" id="KW-1185">Reference proteome</keyword>
<comment type="caution">
    <text evidence="2">The sequence shown here is derived from an EMBL/GenBank/DDBJ whole genome shotgun (WGS) entry which is preliminary data.</text>
</comment>
<dbReference type="EMBL" id="BPLR01021446">
    <property type="protein sequence ID" value="GIX89687.1"/>
    <property type="molecule type" value="Genomic_DNA"/>
</dbReference>
<keyword evidence="1" id="KW-1133">Transmembrane helix</keyword>
<keyword evidence="1" id="KW-0812">Transmembrane</keyword>
<evidence type="ECO:0000313" key="3">
    <source>
        <dbReference type="Proteomes" id="UP001054945"/>
    </source>
</evidence>
<accession>A0AAV4NXS6</accession>
<organism evidence="2 3">
    <name type="scientific">Caerostris extrusa</name>
    <name type="common">Bark spider</name>
    <name type="synonym">Caerostris bankana</name>
    <dbReference type="NCBI Taxonomy" id="172846"/>
    <lineage>
        <taxon>Eukaryota</taxon>
        <taxon>Metazoa</taxon>
        <taxon>Ecdysozoa</taxon>
        <taxon>Arthropoda</taxon>
        <taxon>Chelicerata</taxon>
        <taxon>Arachnida</taxon>
        <taxon>Araneae</taxon>
        <taxon>Araneomorphae</taxon>
        <taxon>Entelegynae</taxon>
        <taxon>Araneoidea</taxon>
        <taxon>Araneidae</taxon>
        <taxon>Caerostris</taxon>
    </lineage>
</organism>
<name>A0AAV4NXS6_CAEEX</name>
<feature type="transmembrane region" description="Helical" evidence="1">
    <location>
        <begin position="12"/>
        <end position="32"/>
    </location>
</feature>
<sequence>MRTNKERAAFIPAQWITVVYCTVLMLLIIVYGRPVPRLDVSSCYIRIRHILHNGSDRHRTITISCDLQIIFEGGYVGIIFARRGNLQKDCFLIKDD</sequence>
<keyword evidence="1" id="KW-0472">Membrane</keyword>
<protein>
    <submittedName>
        <fullName evidence="2">Uncharacterized protein</fullName>
    </submittedName>
</protein>
<reference evidence="2 3" key="1">
    <citation type="submission" date="2021-06" db="EMBL/GenBank/DDBJ databases">
        <title>Caerostris extrusa draft genome.</title>
        <authorList>
            <person name="Kono N."/>
            <person name="Arakawa K."/>
        </authorList>
    </citation>
    <scope>NUCLEOTIDE SEQUENCE [LARGE SCALE GENOMIC DNA]</scope>
</reference>
<dbReference type="Proteomes" id="UP001054945">
    <property type="component" value="Unassembled WGS sequence"/>
</dbReference>
<gene>
    <name evidence="2" type="ORF">CEXT_589761</name>
</gene>
<evidence type="ECO:0000313" key="2">
    <source>
        <dbReference type="EMBL" id="GIX89687.1"/>
    </source>
</evidence>